<comment type="caution">
    <text evidence="2">The sequence shown here is derived from an EMBL/GenBank/DDBJ whole genome shotgun (WGS) entry which is preliminary data.</text>
</comment>
<proteinExistence type="predicted"/>
<keyword evidence="3" id="KW-1185">Reference proteome</keyword>
<organism evidence="2 3">
    <name type="scientific">Funneliformis geosporum</name>
    <dbReference type="NCBI Taxonomy" id="1117311"/>
    <lineage>
        <taxon>Eukaryota</taxon>
        <taxon>Fungi</taxon>
        <taxon>Fungi incertae sedis</taxon>
        <taxon>Mucoromycota</taxon>
        <taxon>Glomeromycotina</taxon>
        <taxon>Glomeromycetes</taxon>
        <taxon>Glomerales</taxon>
        <taxon>Glomeraceae</taxon>
        <taxon>Funneliformis</taxon>
    </lineage>
</organism>
<evidence type="ECO:0000313" key="3">
    <source>
        <dbReference type="Proteomes" id="UP001153678"/>
    </source>
</evidence>
<feature type="compositionally biased region" description="Low complexity" evidence="1">
    <location>
        <begin position="321"/>
        <end position="333"/>
    </location>
</feature>
<dbReference type="AlphaFoldDB" id="A0A9W4X882"/>
<accession>A0A9W4X882</accession>
<evidence type="ECO:0000313" key="2">
    <source>
        <dbReference type="EMBL" id="CAI2193612.1"/>
    </source>
</evidence>
<protein>
    <submittedName>
        <fullName evidence="2">9574_t:CDS:1</fullName>
    </submittedName>
</protein>
<gene>
    <name evidence="2" type="ORF">FWILDA_LOCUS16162</name>
</gene>
<sequence length="341" mass="39149">MAPYQKGGLFSFFSGGDYDQAKKRLNIKEYKIFLKKKDFQNYDTKFFKALLPLLNKNRTEFSVPPGKIPVPNALKDVIKDKFFIVEEKKLPTFWQKVKRKEAETDPYYFVEQFFKEGIVEQEIDTFEELCEELKPHFPGRNASTGRDAMIYKSFNTYTELFIEAVHLFADQYERLRGFGGGSFEQLFSSVRLGLYSAVENCVLSRAGLNYPDLTNDPSPRLNAVKEYLKKVYTLRVRFQVFDVFIRLDWLPKDIPGGLTEKFGGNGDQIFQKIFATVVGGNPNDNPINLEEVPSSDEQLKKDFEKSKEPVPTEESKNNNIPPKKSSRASSPSRKATEEEAA</sequence>
<reference evidence="2" key="1">
    <citation type="submission" date="2022-08" db="EMBL/GenBank/DDBJ databases">
        <authorList>
            <person name="Kallberg Y."/>
            <person name="Tangrot J."/>
            <person name="Rosling A."/>
        </authorList>
    </citation>
    <scope>NUCLEOTIDE SEQUENCE</scope>
    <source>
        <strain evidence="2">Wild A</strain>
    </source>
</reference>
<dbReference type="OrthoDB" id="10470802at2759"/>
<feature type="region of interest" description="Disordered" evidence="1">
    <location>
        <begin position="284"/>
        <end position="341"/>
    </location>
</feature>
<dbReference type="EMBL" id="CAMKVN010009861">
    <property type="protein sequence ID" value="CAI2193612.1"/>
    <property type="molecule type" value="Genomic_DNA"/>
</dbReference>
<feature type="compositionally biased region" description="Basic and acidic residues" evidence="1">
    <location>
        <begin position="297"/>
        <end position="316"/>
    </location>
</feature>
<name>A0A9W4X882_9GLOM</name>
<dbReference type="Proteomes" id="UP001153678">
    <property type="component" value="Unassembled WGS sequence"/>
</dbReference>
<evidence type="ECO:0000256" key="1">
    <source>
        <dbReference type="SAM" id="MobiDB-lite"/>
    </source>
</evidence>
<feature type="non-terminal residue" evidence="2">
    <location>
        <position position="1"/>
    </location>
</feature>